<dbReference type="PANTHER" id="PTHR21228">
    <property type="entry name" value="FAST LEU-RICH DOMAIN-CONTAINING"/>
    <property type="match status" value="1"/>
</dbReference>
<dbReference type="GO" id="GO:0044528">
    <property type="term" value="P:regulation of mitochondrial mRNA stability"/>
    <property type="evidence" value="ECO:0007669"/>
    <property type="project" value="TreeGrafter"/>
</dbReference>
<sequence>MIPSSSRSLCSDLKSLSLSLKPDQLSKAFNRLALNFWRVPREVDFRHGQCIRHFFEKHVLRSVSSRSSLNVTGQLDLHIILQYFQDRAIALGNADALGPKDISLIFNAYAKIYQNVQQLRGLSVYNTNGLLKVLRQYVTDLIPLARPLVFNMNEQDLSLVLNSISKINVPGDLLLETANEALVSHLREYYEHDQPVRNVYGRLPKFGYNLISELTPQGASLIINCFAKSNISLDRGVINHIVNRFLPSNLEQFSSQQLVTILHGFMKLDVKSSDVRSSLVALDSILATACTEDNMKLLSASLYTFGKYNHFPKASSGKLDLVGNSRPIQCTELELSNIYYGLGKLNLRCESFLERLNICLLDMLHDLTPQGVSTIYHALSRLGFRDSGVVSGLEHSVESRLLSRFLEMVSLLRPSGVRSDFIQSQILPLHLVNISLSAATNLILDNRIFSLLLDSLAQLVGQSMVSSKISKETSGHSGSHAELPTRDASVSRSVDFIHSDLGTQGVYQLYCICQHIMWYASPGLLSHRISTLKTLVHMFTAWESLYRNGSIDRLHGYNDSLESLVDPDVTPSRIQADVVGVLKCILPSSGTLVVEESPAIPYTIDILLYSV</sequence>
<dbReference type="PANTHER" id="PTHR21228:SF40">
    <property type="entry name" value="LD45607P"/>
    <property type="match status" value="1"/>
</dbReference>
<dbReference type="AlphaFoldDB" id="A7AQL8"/>
<dbReference type="GeneID" id="5478639"/>
<dbReference type="OMA" id="TSKIHED"/>
<comment type="caution">
    <text evidence="1">The sequence shown here is derived from an EMBL/GenBank/DDBJ whole genome shotgun (WGS) entry which is preliminary data.</text>
</comment>
<dbReference type="GO" id="GO:0003723">
    <property type="term" value="F:RNA binding"/>
    <property type="evidence" value="ECO:0007669"/>
    <property type="project" value="TreeGrafter"/>
</dbReference>
<keyword evidence="2" id="KW-1185">Reference proteome</keyword>
<reference evidence="1 2" key="1">
    <citation type="journal article" date="2007" name="PLoS Pathog.">
        <title>Genome sequence of Babesia bovis and comparative analysis of apicomplexan hemoprotozoa.</title>
        <authorList>
            <person name="Brayton K.A."/>
            <person name="Lau A.O.T."/>
            <person name="Herndon D.R."/>
            <person name="Hannick L."/>
            <person name="Kappmeyer L.S."/>
            <person name="Berens S.J."/>
            <person name="Bidwell S.L."/>
            <person name="Brown W.C."/>
            <person name="Crabtree J."/>
            <person name="Fadrosh D."/>
            <person name="Feldblum T."/>
            <person name="Forberger H.A."/>
            <person name="Haas B.J."/>
            <person name="Howell J.M."/>
            <person name="Khouri H."/>
            <person name="Koo H."/>
            <person name="Mann D.J."/>
            <person name="Norimine J."/>
            <person name="Paulsen I.T."/>
            <person name="Radune D."/>
            <person name="Ren Q."/>
            <person name="Smith R.K. Jr."/>
            <person name="Suarez C.E."/>
            <person name="White O."/>
            <person name="Wortman J.R."/>
            <person name="Knowles D.P. Jr."/>
            <person name="McElwain T.F."/>
            <person name="Nene V.M."/>
        </authorList>
    </citation>
    <scope>NUCLEOTIDE SEQUENCE [LARGE SCALE GENOMIC DNA]</scope>
    <source>
        <strain evidence="1">T2Bo</strain>
    </source>
</reference>
<dbReference type="VEuPathDB" id="PiroplasmaDB:BBOV_IV004760"/>
<reference evidence="2" key="3">
    <citation type="journal article" date="2021" name="Int. J. Parasitol.">
        <title>Comparative analysis of gene expression between Babesia bovis blood stages and kinetes allowed by improved genome annotation.</title>
        <authorList>
            <person name="Ueti M.W."/>
            <person name="Johnson W.C."/>
            <person name="Kappmeyer L.S."/>
            <person name="Herndon D.R."/>
            <person name="Mousel M.R."/>
            <person name="Reif K.E."/>
            <person name="Taus N.S."/>
            <person name="Ifeonu O.O."/>
            <person name="Silva J.C."/>
            <person name="Suarez C.E."/>
            <person name="Brayton K.A."/>
        </authorList>
    </citation>
    <scope>NUCLEOTIDE SEQUENCE [LARGE SCALE GENOMIC DNA]</scope>
</reference>
<reference evidence="2" key="2">
    <citation type="journal article" date="2020" name="Data Brief">
        <title>Transcriptome dataset of Babesia bovis life stages within vertebrate and invertebrate hosts.</title>
        <authorList>
            <person name="Ueti M.W."/>
            <person name="Johnson W.C."/>
            <person name="Kappmeyer L.S."/>
            <person name="Herndon D.R."/>
            <person name="Mousel M.R."/>
            <person name="Reif K.E."/>
            <person name="Taus N.S."/>
            <person name="Ifeonu O.O."/>
            <person name="Silva J.C."/>
            <person name="Suarez C.E."/>
            <person name="Brayton K.A."/>
        </authorList>
    </citation>
    <scope>NUCLEOTIDE SEQUENCE [LARGE SCALE GENOMIC DNA]</scope>
</reference>
<gene>
    <name evidence="1" type="ORF">BBOV_IV004760</name>
</gene>
<dbReference type="InterPro" id="IPR050870">
    <property type="entry name" value="FAST_kinase"/>
</dbReference>
<dbReference type="KEGG" id="bbo:BBOV_IV004760"/>
<dbReference type="EMBL" id="AAXT01000002">
    <property type="protein sequence ID" value="EDO06837.1"/>
    <property type="molecule type" value="Genomic_DNA"/>
</dbReference>
<evidence type="ECO:0000313" key="2">
    <source>
        <dbReference type="Proteomes" id="UP000002173"/>
    </source>
</evidence>
<proteinExistence type="predicted"/>
<dbReference type="RefSeq" id="XP_001610405.1">
    <property type="nucleotide sequence ID" value="XM_001610355.1"/>
</dbReference>
<dbReference type="GO" id="GO:0005759">
    <property type="term" value="C:mitochondrial matrix"/>
    <property type="evidence" value="ECO:0007669"/>
    <property type="project" value="TreeGrafter"/>
</dbReference>
<organism evidence="1 2">
    <name type="scientific">Babesia bovis</name>
    <dbReference type="NCBI Taxonomy" id="5865"/>
    <lineage>
        <taxon>Eukaryota</taxon>
        <taxon>Sar</taxon>
        <taxon>Alveolata</taxon>
        <taxon>Apicomplexa</taxon>
        <taxon>Aconoidasida</taxon>
        <taxon>Piroplasmida</taxon>
        <taxon>Babesiidae</taxon>
        <taxon>Babesia</taxon>
    </lineage>
</organism>
<evidence type="ECO:0000313" key="1">
    <source>
        <dbReference type="EMBL" id="EDO06837.1"/>
    </source>
</evidence>
<protein>
    <submittedName>
        <fullName evidence="1">Uncharacterized protein</fullName>
    </submittedName>
</protein>
<accession>A7AQL8</accession>
<dbReference type="Proteomes" id="UP000002173">
    <property type="component" value="Unassembled WGS sequence"/>
</dbReference>
<dbReference type="eggNOG" id="ENOG502QX7R">
    <property type="taxonomic scope" value="Eukaryota"/>
</dbReference>
<dbReference type="InParanoid" id="A7AQL8"/>
<dbReference type="GO" id="GO:0000963">
    <property type="term" value="P:mitochondrial RNA processing"/>
    <property type="evidence" value="ECO:0007669"/>
    <property type="project" value="TreeGrafter"/>
</dbReference>
<name>A7AQL8_BABBO</name>
<dbReference type="GO" id="GO:0035770">
    <property type="term" value="C:ribonucleoprotein granule"/>
    <property type="evidence" value="ECO:0007669"/>
    <property type="project" value="TreeGrafter"/>
</dbReference>